<dbReference type="InterPro" id="IPR036610">
    <property type="entry name" value="PEBP-like_sf"/>
</dbReference>
<dbReference type="InterPro" id="IPR008914">
    <property type="entry name" value="PEBP"/>
</dbReference>
<keyword evidence="2" id="KW-1185">Reference proteome</keyword>
<evidence type="ECO:0000313" key="1">
    <source>
        <dbReference type="EMBL" id="ABK78545.1"/>
    </source>
</evidence>
<dbReference type="PANTHER" id="PTHR30289">
    <property type="entry name" value="UNCHARACTERIZED PROTEIN YBCL-RELATED"/>
    <property type="match status" value="1"/>
</dbReference>
<name>A0RYX8_CENSY</name>
<proteinExistence type="predicted"/>
<protein>
    <submittedName>
        <fullName evidence="1">Phospholipid-binding protein</fullName>
    </submittedName>
</protein>
<dbReference type="SUPFAM" id="SSF49777">
    <property type="entry name" value="PEBP-like"/>
    <property type="match status" value="1"/>
</dbReference>
<dbReference type="CDD" id="cd00865">
    <property type="entry name" value="PEBP_bact_arch"/>
    <property type="match status" value="1"/>
</dbReference>
<gene>
    <name evidence="1" type="ordered locus">CENSYa_1937</name>
</gene>
<dbReference type="EMBL" id="DP000238">
    <property type="protein sequence ID" value="ABK78545.1"/>
    <property type="molecule type" value="Genomic_DNA"/>
</dbReference>
<evidence type="ECO:0000313" key="2">
    <source>
        <dbReference type="Proteomes" id="UP000000758"/>
    </source>
</evidence>
<dbReference type="InterPro" id="IPR005247">
    <property type="entry name" value="YbhB_YbcL/LppC-like"/>
</dbReference>
<dbReference type="HOGENOM" id="CLU_083918_3_2_2"/>
<accession>A0RYX8</accession>
<dbReference type="Pfam" id="PF01161">
    <property type="entry name" value="PBP"/>
    <property type="match status" value="1"/>
</dbReference>
<dbReference type="NCBIfam" id="TIGR00481">
    <property type="entry name" value="YbhB/YbcL family Raf kinase inhibitor-like protein"/>
    <property type="match status" value="1"/>
</dbReference>
<dbReference type="Gene3D" id="3.90.280.10">
    <property type="entry name" value="PEBP-like"/>
    <property type="match status" value="1"/>
</dbReference>
<dbReference type="AlphaFoldDB" id="A0RYX8"/>
<dbReference type="PANTHER" id="PTHR30289:SF1">
    <property type="entry name" value="PEBP (PHOSPHATIDYLETHANOLAMINE-BINDING PROTEIN) FAMILY PROTEIN"/>
    <property type="match status" value="1"/>
</dbReference>
<dbReference type="EnsemblBacteria" id="ABK78545">
    <property type="protein sequence ID" value="ABK78545"/>
    <property type="gene ID" value="CENSYa_1937"/>
</dbReference>
<dbReference type="Proteomes" id="UP000000758">
    <property type="component" value="Chromosome"/>
</dbReference>
<organism evidence="1 2">
    <name type="scientific">Cenarchaeum symbiosum (strain A)</name>
    <dbReference type="NCBI Taxonomy" id="414004"/>
    <lineage>
        <taxon>Archaea</taxon>
        <taxon>Nitrososphaerota</taxon>
        <taxon>Candidatus Cenarchaeales</taxon>
        <taxon>Candidatus Cenarchaeaceae</taxon>
        <taxon>Candidatus Cenarchaeum</taxon>
    </lineage>
</organism>
<dbReference type="STRING" id="414004.CENSYa_1937"/>
<dbReference type="KEGG" id="csy:CENSYa_1937"/>
<sequence length="150" mass="16336">MGLVLKSSAFDDGAEIPRKHGYKNGNSSPPLEIEGVPEACRSLALIMDDPDAQAAVGKTWVHWLVWHMPSDMHSIPESLVSGGCTEGRNDFGEAAYGGPAPPDKRHTYFFRLYALDFDLSLSAGCDRKDLEDAMKGHILEETVLTGTYAP</sequence>
<reference evidence="1 2" key="1">
    <citation type="journal article" date="2006" name="Proc. Natl. Acad. Sci. U.S.A.">
        <title>Genomic analysis of the uncultivated marine crenarchaeote Cenarchaeum symbiosum.</title>
        <authorList>
            <person name="Hallam S.J."/>
            <person name="Konstantinidis K.T."/>
            <person name="Putnam N."/>
            <person name="Schleper C."/>
            <person name="Watanabe Y."/>
            <person name="Sugahara J."/>
            <person name="Preston C."/>
            <person name="de la Torre J."/>
            <person name="Richardson P.M."/>
            <person name="DeLong E.F."/>
        </authorList>
    </citation>
    <scope>NUCLEOTIDE SEQUENCE [LARGE SCALE GENOMIC DNA]</scope>
    <source>
        <strain evidence="2">A</strain>
    </source>
</reference>